<dbReference type="AlphaFoldDB" id="A0A9W4XBG7"/>
<gene>
    <name evidence="8" type="ORF">CANVERA_P3962</name>
</gene>
<dbReference type="Pfam" id="PF00155">
    <property type="entry name" value="Aminotran_1_2"/>
    <property type="match status" value="1"/>
</dbReference>
<dbReference type="InterPro" id="IPR004839">
    <property type="entry name" value="Aminotransferase_I/II_large"/>
</dbReference>
<dbReference type="InterPro" id="IPR015422">
    <property type="entry name" value="PyrdxlP-dep_Trfase_small"/>
</dbReference>
<dbReference type="PANTHER" id="PTHR11879">
    <property type="entry name" value="ASPARTATE AMINOTRANSFERASE"/>
    <property type="match status" value="1"/>
</dbReference>
<dbReference type="InterPro" id="IPR000796">
    <property type="entry name" value="Asp_trans"/>
</dbReference>
<dbReference type="Gene3D" id="3.90.1150.10">
    <property type="entry name" value="Aspartate Aminotransferase, domain 1"/>
    <property type="match status" value="1"/>
</dbReference>
<evidence type="ECO:0000256" key="6">
    <source>
        <dbReference type="ARBA" id="ARBA00022898"/>
    </source>
</evidence>
<reference evidence="8" key="1">
    <citation type="submission" date="2022-12" db="EMBL/GenBank/DDBJ databases">
        <authorList>
            <person name="Brejova B."/>
        </authorList>
    </citation>
    <scope>NUCLEOTIDE SEQUENCE</scope>
</reference>
<dbReference type="Gene3D" id="3.40.640.10">
    <property type="entry name" value="Type I PLP-dependent aspartate aminotransferase-like (Major domain)"/>
    <property type="match status" value="1"/>
</dbReference>
<keyword evidence="6" id="KW-0663">Pyridoxal phosphate</keyword>
<proteinExistence type="inferred from homology"/>
<dbReference type="GO" id="GO:0004069">
    <property type="term" value="F:L-aspartate:2-oxoglutarate aminotransferase activity"/>
    <property type="evidence" value="ECO:0007669"/>
    <property type="project" value="TreeGrafter"/>
</dbReference>
<dbReference type="PRINTS" id="PR00799">
    <property type="entry name" value="TRANSAMINASE"/>
</dbReference>
<comment type="caution">
    <text evidence="8">The sequence shown here is derived from an EMBL/GenBank/DDBJ whole genome shotgun (WGS) entry which is preliminary data.</text>
</comment>
<accession>A0A9W4XBG7</accession>
<sequence>MTIESKFSKLEGEAPDPIIKTMAKFAADQSSNKIDVSIGVYKDEKLQPYLFPSIKKSKQILFENDPGHNYTSMGGIPQFINGAQRVIFGDDISNIASLQCISGTGSIHMALVFLKENQFINYYIGLPTWQNYGPMIEHIGGKLNYYKYYDEKTKKIDFESVLNTLESASPNSIFLFQTCCHNPTGSDFSQNQWTEIFKIMKLKQLIPIFDTAYQGFSSGDLTIDAWPIRYFKSQGLEFLVTQSFSKNMGLYSERVGCLHVNYQDETMKDKIQSTLVKIFRVECSFAPAYGSRIAINIFENQKLYKQWEIDISNITKRLKGIRQKILDKFQELGTPGDWSNVITQTGLFWHSGLTPQQNDKLISKYNIYSTSMGRVNIAGLNDKNLDYFVRAIDDIVRND</sequence>
<keyword evidence="9" id="KW-1185">Reference proteome</keyword>
<dbReference type="Proteomes" id="UP001152885">
    <property type="component" value="Unassembled WGS sequence"/>
</dbReference>
<dbReference type="InterPro" id="IPR015421">
    <property type="entry name" value="PyrdxlP-dep_Trfase_major"/>
</dbReference>
<keyword evidence="4" id="KW-0032">Aminotransferase</keyword>
<dbReference type="EMBL" id="CANTUO010000004">
    <property type="protein sequence ID" value="CAI5759449.1"/>
    <property type="molecule type" value="Genomic_DNA"/>
</dbReference>
<evidence type="ECO:0000313" key="9">
    <source>
        <dbReference type="Proteomes" id="UP001152885"/>
    </source>
</evidence>
<dbReference type="GO" id="GO:0005829">
    <property type="term" value="C:cytosol"/>
    <property type="evidence" value="ECO:0007669"/>
    <property type="project" value="TreeGrafter"/>
</dbReference>
<name>A0A9W4XBG7_9ASCO</name>
<dbReference type="PANTHER" id="PTHR11879:SF55">
    <property type="entry name" value="GLUTAMATE OXALOACETATE TRANSAMINASE 1, ISOFORM B"/>
    <property type="match status" value="1"/>
</dbReference>
<organism evidence="8 9">
    <name type="scientific">Candida verbasci</name>
    <dbReference type="NCBI Taxonomy" id="1227364"/>
    <lineage>
        <taxon>Eukaryota</taxon>
        <taxon>Fungi</taxon>
        <taxon>Dikarya</taxon>
        <taxon>Ascomycota</taxon>
        <taxon>Saccharomycotina</taxon>
        <taxon>Pichiomycetes</taxon>
        <taxon>Debaryomycetaceae</taxon>
        <taxon>Candida/Lodderomyces clade</taxon>
        <taxon>Candida</taxon>
    </lineage>
</organism>
<comment type="cofactor">
    <cofactor evidence="1">
        <name>pyridoxal 5'-phosphate</name>
        <dbReference type="ChEBI" id="CHEBI:597326"/>
    </cofactor>
</comment>
<evidence type="ECO:0000256" key="5">
    <source>
        <dbReference type="ARBA" id="ARBA00022679"/>
    </source>
</evidence>
<evidence type="ECO:0000313" key="8">
    <source>
        <dbReference type="EMBL" id="CAI5759449.1"/>
    </source>
</evidence>
<protein>
    <recommendedName>
        <fullName evidence="7">Aminotransferase class I/classII large domain-containing protein</fullName>
    </recommendedName>
</protein>
<dbReference type="SUPFAM" id="SSF53383">
    <property type="entry name" value="PLP-dependent transferases"/>
    <property type="match status" value="1"/>
</dbReference>
<dbReference type="CDD" id="cd00609">
    <property type="entry name" value="AAT_like"/>
    <property type="match status" value="1"/>
</dbReference>
<evidence type="ECO:0000256" key="2">
    <source>
        <dbReference type="ARBA" id="ARBA00007441"/>
    </source>
</evidence>
<evidence type="ECO:0000256" key="3">
    <source>
        <dbReference type="ARBA" id="ARBA00011738"/>
    </source>
</evidence>
<dbReference type="GO" id="GO:0006532">
    <property type="term" value="P:aspartate biosynthetic process"/>
    <property type="evidence" value="ECO:0007669"/>
    <property type="project" value="TreeGrafter"/>
</dbReference>
<comment type="subunit">
    <text evidence="3">Homodimer.</text>
</comment>
<dbReference type="GO" id="GO:0030170">
    <property type="term" value="F:pyridoxal phosphate binding"/>
    <property type="evidence" value="ECO:0007669"/>
    <property type="project" value="InterPro"/>
</dbReference>
<keyword evidence="5" id="KW-0808">Transferase</keyword>
<evidence type="ECO:0000259" key="7">
    <source>
        <dbReference type="Pfam" id="PF00155"/>
    </source>
</evidence>
<dbReference type="InterPro" id="IPR015424">
    <property type="entry name" value="PyrdxlP-dep_Trfase"/>
</dbReference>
<comment type="similarity">
    <text evidence="2">Belongs to the class-I pyridoxal-phosphate-dependent aminotransferase family.</text>
</comment>
<evidence type="ECO:0000256" key="1">
    <source>
        <dbReference type="ARBA" id="ARBA00001933"/>
    </source>
</evidence>
<dbReference type="OrthoDB" id="6752799at2759"/>
<evidence type="ECO:0000256" key="4">
    <source>
        <dbReference type="ARBA" id="ARBA00022576"/>
    </source>
</evidence>
<feature type="domain" description="Aminotransferase class I/classII large" evidence="7">
    <location>
        <begin position="32"/>
        <end position="392"/>
    </location>
</feature>